<evidence type="ECO:0000256" key="4">
    <source>
        <dbReference type="PIRSR" id="PIRSR640042-2"/>
    </source>
</evidence>
<dbReference type="RefSeq" id="WP_020734045.1">
    <property type="nucleotide sequence ID" value="NC_021658.1"/>
</dbReference>
<dbReference type="InterPro" id="IPR027291">
    <property type="entry name" value="Glyco_hydro_38_N_sf"/>
</dbReference>
<dbReference type="eggNOG" id="COG1543">
    <property type="taxonomic scope" value="Bacteria"/>
</dbReference>
<dbReference type="SUPFAM" id="SSF88688">
    <property type="entry name" value="Families 57/38 glycoside transferase middle domain"/>
    <property type="match status" value="1"/>
</dbReference>
<dbReference type="InterPro" id="IPR037090">
    <property type="entry name" value="57_glycoside_trans_central"/>
</dbReference>
<dbReference type="InterPro" id="IPR028995">
    <property type="entry name" value="Glyco_hydro_57/38_cen_sf"/>
</dbReference>
<feature type="active site" description="Proton donor" evidence="3">
    <location>
        <position position="353"/>
    </location>
</feature>
<dbReference type="InterPro" id="IPR015293">
    <property type="entry name" value="BE_C"/>
</dbReference>
<dbReference type="GO" id="GO:0005576">
    <property type="term" value="C:extracellular region"/>
    <property type="evidence" value="ECO:0007669"/>
    <property type="project" value="TreeGrafter"/>
</dbReference>
<dbReference type="Pfam" id="PF03065">
    <property type="entry name" value="Glyco_hydro_57"/>
    <property type="match status" value="1"/>
</dbReference>
<evidence type="ECO:0000259" key="7">
    <source>
        <dbReference type="Pfam" id="PF09210"/>
    </source>
</evidence>
<organism evidence="8 9">
    <name type="scientific">Sorangium cellulosum So0157-2</name>
    <dbReference type="NCBI Taxonomy" id="1254432"/>
    <lineage>
        <taxon>Bacteria</taxon>
        <taxon>Pseudomonadati</taxon>
        <taxon>Myxococcota</taxon>
        <taxon>Polyangia</taxon>
        <taxon>Polyangiales</taxon>
        <taxon>Polyangiaceae</taxon>
        <taxon>Sorangium</taxon>
    </lineage>
</organism>
<reference evidence="8 9" key="1">
    <citation type="journal article" date="2013" name="Sci. Rep.">
        <title>Extraordinary expansion of a Sorangium cellulosum genome from an alkaline milieu.</title>
        <authorList>
            <person name="Han K."/>
            <person name="Li Z.F."/>
            <person name="Peng R."/>
            <person name="Zhu L.P."/>
            <person name="Zhou T."/>
            <person name="Wang L.G."/>
            <person name="Li S.G."/>
            <person name="Zhang X.B."/>
            <person name="Hu W."/>
            <person name="Wu Z.H."/>
            <person name="Qin N."/>
            <person name="Li Y.Z."/>
        </authorList>
    </citation>
    <scope>NUCLEOTIDE SEQUENCE [LARGE SCALE GENOMIC DNA]</scope>
    <source>
        <strain evidence="8 9">So0157-2</strain>
    </source>
</reference>
<dbReference type="InterPro" id="IPR011330">
    <property type="entry name" value="Glyco_hydro/deAcase_b/a-brl"/>
</dbReference>
<evidence type="ECO:0000256" key="1">
    <source>
        <dbReference type="ARBA" id="ARBA00006821"/>
    </source>
</evidence>
<dbReference type="SUPFAM" id="SSF88713">
    <property type="entry name" value="Glycoside hydrolase/deacetylase"/>
    <property type="match status" value="1"/>
</dbReference>
<dbReference type="HOGENOM" id="CLU_008192_1_0_7"/>
<dbReference type="EMBL" id="CP003969">
    <property type="protein sequence ID" value="AGP34874.1"/>
    <property type="molecule type" value="Genomic_DNA"/>
</dbReference>
<evidence type="ECO:0000313" key="8">
    <source>
        <dbReference type="EMBL" id="AGP34874.1"/>
    </source>
</evidence>
<evidence type="ECO:0000256" key="3">
    <source>
        <dbReference type="PIRSR" id="PIRSR640042-1"/>
    </source>
</evidence>
<dbReference type="InterPro" id="IPR040042">
    <property type="entry name" value="Branching_enz_MT3115-like"/>
</dbReference>
<dbReference type="PANTHER" id="PTHR41695">
    <property type="entry name" value="1,4-ALPHA-GLUCAN BRANCHING ENZYME RV3031-RELATED"/>
    <property type="match status" value="1"/>
</dbReference>
<feature type="domain" description="Glycoside hydrolase family 57 N-terminal" evidence="6">
    <location>
        <begin position="6"/>
        <end position="258"/>
    </location>
</feature>
<evidence type="ECO:0000313" key="9">
    <source>
        <dbReference type="Proteomes" id="UP000014803"/>
    </source>
</evidence>
<feature type="active site" description="Nucleophile" evidence="3">
    <location>
        <position position="188"/>
    </location>
</feature>
<dbReference type="PANTHER" id="PTHR41695:SF1">
    <property type="entry name" value="1,4-ALPHA-GLUCAN BRANCHING ENZYME TK1436"/>
    <property type="match status" value="1"/>
</dbReference>
<keyword evidence="2 5" id="KW-0119">Carbohydrate metabolism</keyword>
<dbReference type="GO" id="GO:0003844">
    <property type="term" value="F:1,4-alpha-glucan branching enzyme activity"/>
    <property type="evidence" value="ECO:0007669"/>
    <property type="project" value="InterPro"/>
</dbReference>
<feature type="binding site" evidence="4">
    <location>
        <position position="257"/>
    </location>
    <ligand>
        <name>substrate</name>
    </ligand>
</feature>
<dbReference type="PATRIC" id="fig|1254432.3.peg.2315"/>
<dbReference type="KEGG" id="scu:SCE1572_10330"/>
<protein>
    <recommendedName>
        <fullName evidence="10">Glycoside hydrolase</fullName>
    </recommendedName>
</protein>
<evidence type="ECO:0000259" key="6">
    <source>
        <dbReference type="Pfam" id="PF03065"/>
    </source>
</evidence>
<accession>S4XQT7</accession>
<dbReference type="OrthoDB" id="9803279at2"/>
<evidence type="ECO:0008006" key="10">
    <source>
        <dbReference type="Google" id="ProtNLM"/>
    </source>
</evidence>
<evidence type="ECO:0000256" key="2">
    <source>
        <dbReference type="ARBA" id="ARBA00023277"/>
    </source>
</evidence>
<gene>
    <name evidence="8" type="ORF">SCE1572_10330</name>
</gene>
<dbReference type="Pfam" id="PF09210">
    <property type="entry name" value="BE_C"/>
    <property type="match status" value="1"/>
</dbReference>
<feature type="binding site" evidence="4">
    <location>
        <position position="466"/>
    </location>
    <ligand>
        <name>substrate</name>
    </ligand>
</feature>
<evidence type="ECO:0000256" key="5">
    <source>
        <dbReference type="RuleBase" id="RU361196"/>
    </source>
</evidence>
<dbReference type="GO" id="GO:0030979">
    <property type="term" value="P:alpha-glucan biosynthetic process"/>
    <property type="evidence" value="ECO:0007669"/>
    <property type="project" value="InterPro"/>
</dbReference>
<dbReference type="InterPro" id="IPR004300">
    <property type="entry name" value="Glyco_hydro_57_N"/>
</dbReference>
<dbReference type="AlphaFoldDB" id="S4XQT7"/>
<sequence length="546" mass="58226">MPGYVALVLHAHLPYVRHPEHARSLEERWLFEALWECYLPLLGVLDRLAADRVVAPLTLSVSPPLLAMLRDELLLRRFEDHLRRTTALAARVEARFAGGGFAAAAAFYRARLAGAASAWAALGGDVPGALLRHAAAGRVELLTTAATHAYLPGLLPTPASIRAQIRLGRRAFAALTGAPEPRGFWLPECAYAPGIDADLAAAGVRFTVLDAHALALAAPAPSAGVSVPVRSPAGVACFGRDRDSAREVWSRDAGYPGHPVYREFYRDVGLDLPERELDGEIGPGGARLMTGLKLHRVTGPGPDKAPYDPARASAQARADAAAFVARREAALASIQGAPGRGAPASPILVAPYDAELFGHFWLEGPEFLEHALRGLAASDRAVPIALGAYLDRHPPAEVVAPAASTWGEGGFGAYWTGPSAARLWRHAHHAERAVLGALSRRRGAGGLPGRALDQAIRELLLLQSSDWAFMMSAGDMVPYAEARTRAHAARARRLAGLAQEPSAAPADVAWLDALCALDPFLAELSGPALQDAFDPWRFQDAFDPWR</sequence>
<comment type="similarity">
    <text evidence="1 5">Belongs to the glycosyl hydrolase 57 family.</text>
</comment>
<feature type="domain" description="1,4-alpha-glucan branching enzyme C-terminal" evidence="7">
    <location>
        <begin position="426"/>
        <end position="524"/>
    </location>
</feature>
<proteinExistence type="inferred from homology"/>
<feature type="binding site" evidence="4">
    <location>
        <position position="406"/>
    </location>
    <ligand>
        <name>substrate</name>
    </ligand>
</feature>
<dbReference type="Gene3D" id="1.20.1430.10">
    <property type="entry name" value="Families 57/38 glycoside transferase, middle domain"/>
    <property type="match status" value="1"/>
</dbReference>
<dbReference type="STRING" id="1254432.SCE1572_10330"/>
<feature type="binding site" evidence="4">
    <location>
        <position position="240"/>
    </location>
    <ligand>
        <name>substrate</name>
    </ligand>
</feature>
<name>S4XQT7_SORCE</name>
<dbReference type="Proteomes" id="UP000014803">
    <property type="component" value="Chromosome"/>
</dbReference>
<dbReference type="Gene3D" id="3.20.110.10">
    <property type="entry name" value="Glycoside hydrolase 38, N terminal domain"/>
    <property type="match status" value="1"/>
</dbReference>